<evidence type="ECO:0000256" key="8">
    <source>
        <dbReference type="ARBA" id="ARBA00023069"/>
    </source>
</evidence>
<keyword evidence="11" id="KW-0966">Cell projection</keyword>
<keyword evidence="7" id="KW-0243">Dynein</keyword>
<dbReference type="InterPro" id="IPR015943">
    <property type="entry name" value="WD40/YVTN_repeat-like_dom_sf"/>
</dbReference>
<reference evidence="13 14" key="1">
    <citation type="submission" date="2023-09" db="EMBL/GenBank/DDBJ databases">
        <title>Genomes of two closely related lineages of the louse Polyplax serrata with different host specificities.</title>
        <authorList>
            <person name="Martinu J."/>
            <person name="Tarabai H."/>
            <person name="Stefka J."/>
            <person name="Hypsa V."/>
        </authorList>
    </citation>
    <scope>NUCLEOTIDE SEQUENCE [LARGE SCALE GENOMIC DNA]</scope>
    <source>
        <strain evidence="13">98ZLc_SE</strain>
    </source>
</reference>
<protein>
    <recommendedName>
        <fullName evidence="15">Dynein intermediate chain 3, ciliary</fullName>
    </recommendedName>
</protein>
<dbReference type="SMART" id="SM00320">
    <property type="entry name" value="WD40"/>
    <property type="match status" value="5"/>
</dbReference>
<evidence type="ECO:0000256" key="9">
    <source>
        <dbReference type="ARBA" id="ARBA00023175"/>
    </source>
</evidence>
<keyword evidence="8" id="KW-0969">Cilium</keyword>
<comment type="similarity">
    <text evidence="2">Belongs to the dynein intermediate chain family.</text>
</comment>
<organism evidence="13 14">
    <name type="scientific">Polyplax serrata</name>
    <name type="common">Common mouse louse</name>
    <dbReference type="NCBI Taxonomy" id="468196"/>
    <lineage>
        <taxon>Eukaryota</taxon>
        <taxon>Metazoa</taxon>
        <taxon>Ecdysozoa</taxon>
        <taxon>Arthropoda</taxon>
        <taxon>Hexapoda</taxon>
        <taxon>Insecta</taxon>
        <taxon>Pterygota</taxon>
        <taxon>Neoptera</taxon>
        <taxon>Paraneoptera</taxon>
        <taxon>Psocodea</taxon>
        <taxon>Troctomorpha</taxon>
        <taxon>Phthiraptera</taxon>
        <taxon>Anoplura</taxon>
        <taxon>Polyplacidae</taxon>
        <taxon>Polyplax</taxon>
    </lineage>
</organism>
<evidence type="ECO:0000256" key="1">
    <source>
        <dbReference type="ARBA" id="ARBA00004430"/>
    </source>
</evidence>
<gene>
    <name evidence="13" type="ORF">RUM44_008308</name>
</gene>
<evidence type="ECO:0000256" key="6">
    <source>
        <dbReference type="ARBA" id="ARBA00022737"/>
    </source>
</evidence>
<dbReference type="Proteomes" id="UP001359485">
    <property type="component" value="Unassembled WGS sequence"/>
</dbReference>
<dbReference type="SUPFAM" id="SSF50978">
    <property type="entry name" value="WD40 repeat-like"/>
    <property type="match status" value="1"/>
</dbReference>
<evidence type="ECO:0000256" key="12">
    <source>
        <dbReference type="SAM" id="MobiDB-lite"/>
    </source>
</evidence>
<keyword evidence="6" id="KW-0677">Repeat</keyword>
<evidence type="ECO:0000256" key="5">
    <source>
        <dbReference type="ARBA" id="ARBA00022701"/>
    </source>
</evidence>
<accession>A0ABR1BBX4</accession>
<feature type="region of interest" description="Disordered" evidence="12">
    <location>
        <begin position="566"/>
        <end position="592"/>
    </location>
</feature>
<feature type="compositionally biased region" description="Basic and acidic residues" evidence="12">
    <location>
        <begin position="566"/>
        <end position="584"/>
    </location>
</feature>
<dbReference type="InterPro" id="IPR050687">
    <property type="entry name" value="Dynein_IC"/>
</dbReference>
<dbReference type="InterPro" id="IPR036322">
    <property type="entry name" value="WD40_repeat_dom_sf"/>
</dbReference>
<dbReference type="PANTHER" id="PTHR12442:SF7">
    <property type="entry name" value="DYNEIN AXONEMAL INTERMEDIATE CHAIN 2"/>
    <property type="match status" value="1"/>
</dbReference>
<dbReference type="InterPro" id="IPR001680">
    <property type="entry name" value="WD40_rpt"/>
</dbReference>
<comment type="caution">
    <text evidence="13">The sequence shown here is derived from an EMBL/GenBank/DDBJ whole genome shotgun (WGS) entry which is preliminary data.</text>
</comment>
<sequence length="592" mass="67760">MEPTFAYVRKRMDFGKQCLFTDDGPNLTEDFKPNRKNFEDYIFKNPVSRETQYSSVQAQHEVNTTRAEFVDRGMNHVEGGWAKDINMQDAEQTLRYRKKVEKDEEYIRTILQLSNAMEHYILQNNAVNIYESYFEDSESGSLVERSTSRTINVYKDPCSLKRPVTHLSWSAGGGNRLAVTHCNLEFQRASPDLSTHSYIWETENPNKPQMTLAPVIPIVCLEYNPKDPNILISGMFSGQVCFWDTRKGSEPVETSPLELSHRYPVHNVLWINSKSGTEFFSASSDGQIKWWDNRKLSESLETLVLDVQKGETALLSRALGASSLEYETTIPTRFMVGTENGYVIQGNRKGKTPQEKLAGVFKAHLGPVCALQRNTAFVKNFLTVGDWTARIWSEDCKESSIMWTSFHRAMLTDGSWSPARYSVFFTTRTDGTLNVWDILQQQRKPTLNMKVCDDPLRSLRAHENGRLVAVGNEKGSTYLVEFSENLATNNKNDKALLTAMFERESRREKILEARMRELRLKGRVKPPDLSGAGGQQNETVEKVDPCKQAEIEFFAAVEKEMEEIKKKKMERKREKDDTSAHLAEEEQDPSEE</sequence>
<name>A0ABR1BBX4_POLSC</name>
<keyword evidence="14" id="KW-1185">Reference proteome</keyword>
<keyword evidence="4" id="KW-0853">WD repeat</keyword>
<keyword evidence="10" id="KW-0206">Cytoskeleton</keyword>
<dbReference type="EMBL" id="JAWJWF010000002">
    <property type="protein sequence ID" value="KAK6637886.1"/>
    <property type="molecule type" value="Genomic_DNA"/>
</dbReference>
<proteinExistence type="inferred from homology"/>
<evidence type="ECO:0000256" key="7">
    <source>
        <dbReference type="ARBA" id="ARBA00023017"/>
    </source>
</evidence>
<evidence type="ECO:0000256" key="3">
    <source>
        <dbReference type="ARBA" id="ARBA00022490"/>
    </source>
</evidence>
<keyword evidence="9" id="KW-0505">Motor protein</keyword>
<evidence type="ECO:0000256" key="4">
    <source>
        <dbReference type="ARBA" id="ARBA00022574"/>
    </source>
</evidence>
<evidence type="ECO:0008006" key="15">
    <source>
        <dbReference type="Google" id="ProtNLM"/>
    </source>
</evidence>
<dbReference type="Gene3D" id="2.130.10.10">
    <property type="entry name" value="YVTN repeat-like/Quinoprotein amine dehydrogenase"/>
    <property type="match status" value="2"/>
</dbReference>
<keyword evidence="3" id="KW-0963">Cytoplasm</keyword>
<evidence type="ECO:0000256" key="10">
    <source>
        <dbReference type="ARBA" id="ARBA00023212"/>
    </source>
</evidence>
<comment type="subcellular location">
    <subcellularLocation>
        <location evidence="1">Cytoplasm</location>
        <location evidence="1">Cytoskeleton</location>
        <location evidence="1">Cilium axoneme</location>
    </subcellularLocation>
</comment>
<keyword evidence="5" id="KW-0493">Microtubule</keyword>
<evidence type="ECO:0000256" key="2">
    <source>
        <dbReference type="ARBA" id="ARBA00011059"/>
    </source>
</evidence>
<feature type="region of interest" description="Disordered" evidence="12">
    <location>
        <begin position="524"/>
        <end position="543"/>
    </location>
</feature>
<dbReference type="Pfam" id="PF00400">
    <property type="entry name" value="WD40"/>
    <property type="match status" value="1"/>
</dbReference>
<evidence type="ECO:0000256" key="11">
    <source>
        <dbReference type="ARBA" id="ARBA00023273"/>
    </source>
</evidence>
<dbReference type="PANTHER" id="PTHR12442">
    <property type="entry name" value="DYNEIN INTERMEDIATE CHAIN"/>
    <property type="match status" value="1"/>
</dbReference>
<evidence type="ECO:0000313" key="13">
    <source>
        <dbReference type="EMBL" id="KAK6637886.1"/>
    </source>
</evidence>
<evidence type="ECO:0000313" key="14">
    <source>
        <dbReference type="Proteomes" id="UP001359485"/>
    </source>
</evidence>